<proteinExistence type="predicted"/>
<dbReference type="EMBL" id="AC155890">
    <property type="protein sequence ID" value="ABN08310.1"/>
    <property type="molecule type" value="Genomic_DNA"/>
</dbReference>
<dbReference type="AlphaFoldDB" id="A2Q3W0"/>
<organism evidence="2">
    <name type="scientific">Medicago truncatula</name>
    <name type="common">Barrel medic</name>
    <name type="synonym">Medicago tribuloides</name>
    <dbReference type="NCBI Taxonomy" id="3880"/>
    <lineage>
        <taxon>Eukaryota</taxon>
        <taxon>Viridiplantae</taxon>
        <taxon>Streptophyta</taxon>
        <taxon>Embryophyta</taxon>
        <taxon>Tracheophyta</taxon>
        <taxon>Spermatophyta</taxon>
        <taxon>Magnoliopsida</taxon>
        <taxon>eudicotyledons</taxon>
        <taxon>Gunneridae</taxon>
        <taxon>Pentapetalae</taxon>
        <taxon>rosids</taxon>
        <taxon>fabids</taxon>
        <taxon>Fabales</taxon>
        <taxon>Fabaceae</taxon>
        <taxon>Papilionoideae</taxon>
        <taxon>50 kb inversion clade</taxon>
        <taxon>NPAAA clade</taxon>
        <taxon>Hologalegina</taxon>
        <taxon>IRL clade</taxon>
        <taxon>Trifolieae</taxon>
        <taxon>Medicago</taxon>
    </lineage>
</organism>
<sequence length="62" mass="6939">MVNYGDIISLPPSTNLSLHNEEDDDDNSGFSFSSVVNCRGFPRKLNAIDFIFPRQLTTEGVF</sequence>
<protein>
    <submittedName>
        <fullName evidence="2">Uncharacterized protein</fullName>
    </submittedName>
</protein>
<feature type="region of interest" description="Disordered" evidence="1">
    <location>
        <begin position="1"/>
        <end position="27"/>
    </location>
</feature>
<evidence type="ECO:0000313" key="2">
    <source>
        <dbReference type="EMBL" id="ABN08310.1"/>
    </source>
</evidence>
<gene>
    <name evidence="2" type="ORF">MtrDRAFT_AC155890g11v2</name>
</gene>
<reference evidence="2" key="1">
    <citation type="submission" date="2005-05" db="EMBL/GenBank/DDBJ databases">
        <authorList>
            <person name="Town C.D."/>
        </authorList>
    </citation>
    <scope>NUCLEOTIDE SEQUENCE</scope>
</reference>
<evidence type="ECO:0000256" key="1">
    <source>
        <dbReference type="SAM" id="MobiDB-lite"/>
    </source>
</evidence>
<name>A2Q3W0_MEDTR</name>
<accession>A2Q3W0</accession>
<reference evidence="2" key="2">
    <citation type="submission" date="2007-03" db="EMBL/GenBank/DDBJ databases">
        <authorList>
            <consortium name="The International Medicago Genome Annotation Group"/>
        </authorList>
    </citation>
    <scope>NUCLEOTIDE SEQUENCE</scope>
</reference>